<evidence type="ECO:0000256" key="1">
    <source>
        <dbReference type="SAM" id="MobiDB-lite"/>
    </source>
</evidence>
<dbReference type="Proteomes" id="UP000230233">
    <property type="component" value="Chromosome I"/>
</dbReference>
<gene>
    <name evidence="3" type="primary">Cnig_chr_I.g1456</name>
    <name evidence="3" type="ORF">B9Z55_001456</name>
</gene>
<feature type="chain" id="PRO_5013962750" evidence="2">
    <location>
        <begin position="20"/>
        <end position="100"/>
    </location>
</feature>
<feature type="signal peptide" evidence="2">
    <location>
        <begin position="1"/>
        <end position="19"/>
    </location>
</feature>
<keyword evidence="2" id="KW-0732">Signal</keyword>
<evidence type="ECO:0000313" key="3">
    <source>
        <dbReference type="EMBL" id="PIC50630.1"/>
    </source>
</evidence>
<comment type="caution">
    <text evidence="3">The sequence shown here is derived from an EMBL/GenBank/DDBJ whole genome shotgun (WGS) entry which is preliminary data.</text>
</comment>
<dbReference type="EMBL" id="PDUG01000001">
    <property type="protein sequence ID" value="PIC50630.1"/>
    <property type="molecule type" value="Genomic_DNA"/>
</dbReference>
<dbReference type="AlphaFoldDB" id="A0A2G5VG02"/>
<name>A0A2G5VG02_9PELO</name>
<evidence type="ECO:0000256" key="2">
    <source>
        <dbReference type="SAM" id="SignalP"/>
    </source>
</evidence>
<reference evidence="4" key="1">
    <citation type="submission" date="2017-10" db="EMBL/GenBank/DDBJ databases">
        <title>Rapid genome shrinkage in a self-fertile nematode reveals novel sperm competition proteins.</title>
        <authorList>
            <person name="Yin D."/>
            <person name="Schwarz E.M."/>
            <person name="Thomas C.G."/>
            <person name="Felde R.L."/>
            <person name="Korf I.F."/>
            <person name="Cutter A.D."/>
            <person name="Schartner C.M."/>
            <person name="Ralston E.J."/>
            <person name="Meyer B.J."/>
            <person name="Haag E.S."/>
        </authorList>
    </citation>
    <scope>NUCLEOTIDE SEQUENCE [LARGE SCALE GENOMIC DNA]</scope>
    <source>
        <strain evidence="4">JU1422</strain>
    </source>
</reference>
<feature type="compositionally biased region" description="Polar residues" evidence="1">
    <location>
        <begin position="72"/>
        <end position="100"/>
    </location>
</feature>
<keyword evidence="4" id="KW-1185">Reference proteome</keyword>
<proteinExistence type="predicted"/>
<feature type="region of interest" description="Disordered" evidence="1">
    <location>
        <begin position="60"/>
        <end position="100"/>
    </location>
</feature>
<evidence type="ECO:0000313" key="4">
    <source>
        <dbReference type="Proteomes" id="UP000230233"/>
    </source>
</evidence>
<accession>A0A2G5VG02</accession>
<sequence>MLVCAFGVLINLIQDITNCQNTSPKLLQIIEQQRTPPEGPTQKLEKQRLRLRNRNARTADISDNGLRKTDDGLQTTDRNIFPQTTDTDNGVNNGWATDNG</sequence>
<organism evidence="3 4">
    <name type="scientific">Caenorhabditis nigoni</name>
    <dbReference type="NCBI Taxonomy" id="1611254"/>
    <lineage>
        <taxon>Eukaryota</taxon>
        <taxon>Metazoa</taxon>
        <taxon>Ecdysozoa</taxon>
        <taxon>Nematoda</taxon>
        <taxon>Chromadorea</taxon>
        <taxon>Rhabditida</taxon>
        <taxon>Rhabditina</taxon>
        <taxon>Rhabditomorpha</taxon>
        <taxon>Rhabditoidea</taxon>
        <taxon>Rhabditidae</taxon>
        <taxon>Peloderinae</taxon>
        <taxon>Caenorhabditis</taxon>
    </lineage>
</organism>
<protein>
    <submittedName>
        <fullName evidence="3">Uncharacterized protein</fullName>
    </submittedName>
</protein>